<evidence type="ECO:0000313" key="2">
    <source>
        <dbReference type="Proteomes" id="UP001172159"/>
    </source>
</evidence>
<dbReference type="Gene3D" id="3.40.390.10">
    <property type="entry name" value="Collagenase (Catalytic Domain)"/>
    <property type="match status" value="1"/>
</dbReference>
<dbReference type="EMBL" id="JAUKTV010000002">
    <property type="protein sequence ID" value="KAK0745137.1"/>
    <property type="molecule type" value="Genomic_DNA"/>
</dbReference>
<dbReference type="Proteomes" id="UP001172159">
    <property type="component" value="Unassembled WGS sequence"/>
</dbReference>
<sequence>MYPDLDGNGRVDMTAVRALTNGAVTWFNDCPGAGGGDDPNTHTTRAQLPAPPVDDDIAAFLAARAWQMEGGNWQYGEMGEPEINDKARRIEWHPSCNELDNKMLKTYISGSFQGMWGITDEIHNEIFVRGRGDLNFYSNAAQEYWGPPNLVQNKASIRSALLRANQMFGRDPPISYRVKVHCDDWYYDNQQEINPGDICDGRTWAYVKTGEEVETVTFCWNKFKPGREAAGTLAAANEQARNKGHLNMDNWEWLGMTWYHEIFHLSSVGYDSIQEHISDLDIVFDDGQRIPAYQAHAAKLLGQWVSSAGRTVSHLNADNYAYYAMALVAQNRYPDGTYPYQPVLSGRLPKTVHDRNDPDPIASHYYWKRPKLPNKHGEKPLVVEVSYDSFASREDYTPEYIAAHDAWLAEAAAAKRKKL</sequence>
<organism evidence="1 2">
    <name type="scientific">Apiosordaria backusii</name>
    <dbReference type="NCBI Taxonomy" id="314023"/>
    <lineage>
        <taxon>Eukaryota</taxon>
        <taxon>Fungi</taxon>
        <taxon>Dikarya</taxon>
        <taxon>Ascomycota</taxon>
        <taxon>Pezizomycotina</taxon>
        <taxon>Sordariomycetes</taxon>
        <taxon>Sordariomycetidae</taxon>
        <taxon>Sordariales</taxon>
        <taxon>Lasiosphaeriaceae</taxon>
        <taxon>Apiosordaria</taxon>
    </lineage>
</organism>
<dbReference type="InterPro" id="IPR024079">
    <property type="entry name" value="MetalloPept_cat_dom_sf"/>
</dbReference>
<reference evidence="1" key="1">
    <citation type="submission" date="2023-06" db="EMBL/GenBank/DDBJ databases">
        <title>Genome-scale phylogeny and comparative genomics of the fungal order Sordariales.</title>
        <authorList>
            <consortium name="Lawrence Berkeley National Laboratory"/>
            <person name="Hensen N."/>
            <person name="Bonometti L."/>
            <person name="Westerberg I."/>
            <person name="Brannstrom I.O."/>
            <person name="Guillou S."/>
            <person name="Cros-Aarteil S."/>
            <person name="Calhoun S."/>
            <person name="Haridas S."/>
            <person name="Kuo A."/>
            <person name="Mondo S."/>
            <person name="Pangilinan J."/>
            <person name="Riley R."/>
            <person name="Labutti K."/>
            <person name="Andreopoulos B."/>
            <person name="Lipzen A."/>
            <person name="Chen C."/>
            <person name="Yanf M."/>
            <person name="Daum C."/>
            <person name="Ng V."/>
            <person name="Clum A."/>
            <person name="Steindorff A."/>
            <person name="Ohm R."/>
            <person name="Martin F."/>
            <person name="Silar P."/>
            <person name="Natvig D."/>
            <person name="Lalanne C."/>
            <person name="Gautier V."/>
            <person name="Ament-Velasquez S.L."/>
            <person name="Kruys A."/>
            <person name="Hutchinson M.I."/>
            <person name="Powell A.J."/>
            <person name="Barry K."/>
            <person name="Miller A.N."/>
            <person name="Grigoriev I.V."/>
            <person name="Debuchy R."/>
            <person name="Gladieux P."/>
            <person name="Thoren M.H."/>
            <person name="Johannesson H."/>
        </authorList>
    </citation>
    <scope>NUCLEOTIDE SEQUENCE</scope>
    <source>
        <strain evidence="1">CBS 540.89</strain>
    </source>
</reference>
<evidence type="ECO:0000313" key="1">
    <source>
        <dbReference type="EMBL" id="KAK0745137.1"/>
    </source>
</evidence>
<keyword evidence="2" id="KW-1185">Reference proteome</keyword>
<gene>
    <name evidence="1" type="ORF">B0T21DRAFT_408185</name>
</gene>
<name>A0AA40ETF3_9PEZI</name>
<proteinExistence type="predicted"/>
<protein>
    <submittedName>
        <fullName evidence="1">Uncharacterized protein</fullName>
    </submittedName>
</protein>
<dbReference type="AlphaFoldDB" id="A0AA40ETF3"/>
<comment type="caution">
    <text evidence="1">The sequence shown here is derived from an EMBL/GenBank/DDBJ whole genome shotgun (WGS) entry which is preliminary data.</text>
</comment>
<dbReference type="GO" id="GO:0008237">
    <property type="term" value="F:metallopeptidase activity"/>
    <property type="evidence" value="ECO:0007669"/>
    <property type="project" value="InterPro"/>
</dbReference>
<accession>A0AA40ETF3</accession>